<evidence type="ECO:0000256" key="2">
    <source>
        <dbReference type="ARBA" id="ARBA00004141"/>
    </source>
</evidence>
<dbReference type="SUPFAM" id="SSF55785">
    <property type="entry name" value="PYP-like sensor domain (PAS domain)"/>
    <property type="match status" value="1"/>
</dbReference>
<dbReference type="InterPro" id="IPR035965">
    <property type="entry name" value="PAS-like_dom_sf"/>
</dbReference>
<dbReference type="InterPro" id="IPR050351">
    <property type="entry name" value="BphY/WalK/GraS-like"/>
</dbReference>
<evidence type="ECO:0000259" key="15">
    <source>
        <dbReference type="PROSITE" id="PS50109"/>
    </source>
</evidence>
<feature type="coiled-coil region" evidence="13">
    <location>
        <begin position="200"/>
        <end position="227"/>
    </location>
</feature>
<evidence type="ECO:0000256" key="11">
    <source>
        <dbReference type="ARBA" id="ARBA00023012"/>
    </source>
</evidence>
<keyword evidence="4" id="KW-0597">Phosphoprotein</keyword>
<dbReference type="Gene3D" id="3.30.450.20">
    <property type="entry name" value="PAS domain"/>
    <property type="match status" value="1"/>
</dbReference>
<dbReference type="InterPro" id="IPR036890">
    <property type="entry name" value="HATPase_C_sf"/>
</dbReference>
<evidence type="ECO:0000256" key="12">
    <source>
        <dbReference type="ARBA" id="ARBA00023136"/>
    </source>
</evidence>
<gene>
    <name evidence="16" type="ORF">IAB77_00030</name>
</gene>
<dbReference type="CDD" id="cd00075">
    <property type="entry name" value="HATPase"/>
    <property type="match status" value="1"/>
</dbReference>
<keyword evidence="7" id="KW-0547">Nucleotide-binding</keyword>
<feature type="transmembrane region" description="Helical" evidence="14">
    <location>
        <begin position="142"/>
        <end position="168"/>
    </location>
</feature>
<keyword evidence="13" id="KW-0175">Coiled coil</keyword>
<dbReference type="InterPro" id="IPR036097">
    <property type="entry name" value="HisK_dim/P_sf"/>
</dbReference>
<evidence type="ECO:0000256" key="8">
    <source>
        <dbReference type="ARBA" id="ARBA00022777"/>
    </source>
</evidence>
<dbReference type="GO" id="GO:0000156">
    <property type="term" value="F:phosphorelay response regulator activity"/>
    <property type="evidence" value="ECO:0007669"/>
    <property type="project" value="TreeGrafter"/>
</dbReference>
<evidence type="ECO:0000256" key="7">
    <source>
        <dbReference type="ARBA" id="ARBA00022741"/>
    </source>
</evidence>
<evidence type="ECO:0000313" key="16">
    <source>
        <dbReference type="EMBL" id="HIQ77627.1"/>
    </source>
</evidence>
<comment type="caution">
    <text evidence="16">The sequence shown here is derived from an EMBL/GenBank/DDBJ whole genome shotgun (WGS) entry which is preliminary data.</text>
</comment>
<sequence>MTKKIFRSIFLVAFIVLAACLVLITGALYSYFASEQSDQLAMQARLAAQAVEDEGLDYFDGLATGDLRLTWIAADGSVLYDTDADADLMENHSTREEFTEALSTGHGESSRYSSTLSEETLYQAVLLSDGTVLRASASHRTVFALVFGMLLPLILIMAAAVLLASYLASRLSKRIVGPLNAIDLDDPLSNDVYDELSPMLTRVEQQKEQIASQIEELNRRREEFSAVTDNMSEGLILLDHEGMILSINPSAARIFSAGSDCIGNDILTLDRSPELRALMESADAGRHGETVIERDGAEYQLSASPVLTDGVSRGTVLLAFDVTEKLRAERLRREFTANVSHELKTPLHSIMGAAELLQDGLVKKEDQQRFLGRIRSEAERLVALVDDVIDLSRMDEGESFPRENTDMLQLARDVAGDLAPAAEKRSISINVTGEGGTVRGVRRLLWEIVWNLCDNAVKYGREGGHVDVSVARAGNGGVALCVADDGIGIPAEHRLRVFERFYRVDKSHSRATGGTGLGLSIVKHAAQYHNADIALESEEGRGTKITVTFPAEDAQG</sequence>
<evidence type="ECO:0000256" key="9">
    <source>
        <dbReference type="ARBA" id="ARBA00022840"/>
    </source>
</evidence>
<dbReference type="Pfam" id="PF13188">
    <property type="entry name" value="PAS_8"/>
    <property type="match status" value="1"/>
</dbReference>
<keyword evidence="5" id="KW-0808">Transferase</keyword>
<reference evidence="16" key="1">
    <citation type="submission" date="2020-10" db="EMBL/GenBank/DDBJ databases">
        <authorList>
            <person name="Gilroy R."/>
        </authorList>
    </citation>
    <scope>NUCLEOTIDE SEQUENCE</scope>
    <source>
        <strain evidence="16">ChiBcolR7-354</strain>
    </source>
</reference>
<dbReference type="Pfam" id="PF00512">
    <property type="entry name" value="HisKA"/>
    <property type="match status" value="1"/>
</dbReference>
<dbReference type="NCBIfam" id="TIGR00229">
    <property type="entry name" value="sensory_box"/>
    <property type="match status" value="1"/>
</dbReference>
<evidence type="ECO:0000256" key="10">
    <source>
        <dbReference type="ARBA" id="ARBA00022989"/>
    </source>
</evidence>
<dbReference type="Proteomes" id="UP000824262">
    <property type="component" value="Unassembled WGS sequence"/>
</dbReference>
<dbReference type="PANTHER" id="PTHR42878">
    <property type="entry name" value="TWO-COMPONENT HISTIDINE KINASE"/>
    <property type="match status" value="1"/>
</dbReference>
<evidence type="ECO:0000256" key="1">
    <source>
        <dbReference type="ARBA" id="ARBA00000085"/>
    </source>
</evidence>
<comment type="catalytic activity">
    <reaction evidence="1">
        <text>ATP + protein L-histidine = ADP + protein N-phospho-L-histidine.</text>
        <dbReference type="EC" id="2.7.13.3"/>
    </reaction>
</comment>
<organism evidence="16 17">
    <name type="scientific">Candidatus Scatomorpha intestinavium</name>
    <dbReference type="NCBI Taxonomy" id="2840922"/>
    <lineage>
        <taxon>Bacteria</taxon>
        <taxon>Bacillati</taxon>
        <taxon>Bacillota</taxon>
        <taxon>Clostridia</taxon>
        <taxon>Eubacteriales</taxon>
        <taxon>Candidatus Scatomorpha</taxon>
    </lineage>
</organism>
<dbReference type="CDD" id="cd00082">
    <property type="entry name" value="HisKA"/>
    <property type="match status" value="1"/>
</dbReference>
<dbReference type="InterPro" id="IPR000014">
    <property type="entry name" value="PAS"/>
</dbReference>
<dbReference type="InterPro" id="IPR003661">
    <property type="entry name" value="HisK_dim/P_dom"/>
</dbReference>
<dbReference type="GO" id="GO:0030295">
    <property type="term" value="F:protein kinase activator activity"/>
    <property type="evidence" value="ECO:0007669"/>
    <property type="project" value="TreeGrafter"/>
</dbReference>
<dbReference type="Gene3D" id="3.30.565.10">
    <property type="entry name" value="Histidine kinase-like ATPase, C-terminal domain"/>
    <property type="match status" value="1"/>
</dbReference>
<dbReference type="PRINTS" id="PR00344">
    <property type="entry name" value="BCTRLSENSOR"/>
</dbReference>
<evidence type="ECO:0000256" key="5">
    <source>
        <dbReference type="ARBA" id="ARBA00022679"/>
    </source>
</evidence>
<evidence type="ECO:0000313" key="17">
    <source>
        <dbReference type="Proteomes" id="UP000824262"/>
    </source>
</evidence>
<dbReference type="AlphaFoldDB" id="A0A9D0ZCN5"/>
<dbReference type="SMART" id="SM00091">
    <property type="entry name" value="PAS"/>
    <property type="match status" value="1"/>
</dbReference>
<dbReference type="FunFam" id="3.30.565.10:FF:000006">
    <property type="entry name" value="Sensor histidine kinase WalK"/>
    <property type="match status" value="1"/>
</dbReference>
<dbReference type="GO" id="GO:0000155">
    <property type="term" value="F:phosphorelay sensor kinase activity"/>
    <property type="evidence" value="ECO:0007669"/>
    <property type="project" value="InterPro"/>
</dbReference>
<dbReference type="SUPFAM" id="SSF55874">
    <property type="entry name" value="ATPase domain of HSP90 chaperone/DNA topoisomerase II/histidine kinase"/>
    <property type="match status" value="1"/>
</dbReference>
<dbReference type="PANTHER" id="PTHR42878:SF7">
    <property type="entry name" value="SENSOR HISTIDINE KINASE GLRK"/>
    <property type="match status" value="1"/>
</dbReference>
<evidence type="ECO:0000256" key="4">
    <source>
        <dbReference type="ARBA" id="ARBA00022553"/>
    </source>
</evidence>
<evidence type="ECO:0000256" key="13">
    <source>
        <dbReference type="SAM" id="Coils"/>
    </source>
</evidence>
<keyword evidence="10 14" id="KW-1133">Transmembrane helix</keyword>
<dbReference type="SMART" id="SM00387">
    <property type="entry name" value="HATPase_c"/>
    <property type="match status" value="1"/>
</dbReference>
<evidence type="ECO:0000256" key="3">
    <source>
        <dbReference type="ARBA" id="ARBA00012438"/>
    </source>
</evidence>
<dbReference type="EMBL" id="DVGA01000001">
    <property type="protein sequence ID" value="HIQ77627.1"/>
    <property type="molecule type" value="Genomic_DNA"/>
</dbReference>
<dbReference type="GO" id="GO:0005524">
    <property type="term" value="F:ATP binding"/>
    <property type="evidence" value="ECO:0007669"/>
    <property type="project" value="UniProtKB-KW"/>
</dbReference>
<dbReference type="InterPro" id="IPR004358">
    <property type="entry name" value="Sig_transdc_His_kin-like_C"/>
</dbReference>
<dbReference type="Gene3D" id="1.10.287.130">
    <property type="match status" value="1"/>
</dbReference>
<proteinExistence type="predicted"/>
<feature type="domain" description="Histidine kinase" evidence="15">
    <location>
        <begin position="338"/>
        <end position="553"/>
    </location>
</feature>
<keyword evidence="9" id="KW-0067">ATP-binding</keyword>
<dbReference type="InterPro" id="IPR003594">
    <property type="entry name" value="HATPase_dom"/>
</dbReference>
<dbReference type="PROSITE" id="PS50109">
    <property type="entry name" value="HIS_KIN"/>
    <property type="match status" value="1"/>
</dbReference>
<dbReference type="GO" id="GO:0016020">
    <property type="term" value="C:membrane"/>
    <property type="evidence" value="ECO:0007669"/>
    <property type="project" value="UniProtKB-SubCell"/>
</dbReference>
<name>A0A9D0ZCN5_9FIRM</name>
<dbReference type="GO" id="GO:0007234">
    <property type="term" value="P:osmosensory signaling via phosphorelay pathway"/>
    <property type="evidence" value="ECO:0007669"/>
    <property type="project" value="TreeGrafter"/>
</dbReference>
<keyword evidence="12 14" id="KW-0472">Membrane</keyword>
<dbReference type="FunFam" id="1.10.287.130:FF:000001">
    <property type="entry name" value="Two-component sensor histidine kinase"/>
    <property type="match status" value="1"/>
</dbReference>
<dbReference type="CDD" id="cd00130">
    <property type="entry name" value="PAS"/>
    <property type="match status" value="1"/>
</dbReference>
<keyword evidence="11" id="KW-0902">Two-component regulatory system</keyword>
<reference evidence="16" key="2">
    <citation type="journal article" date="2021" name="PeerJ">
        <title>Extensive microbial diversity within the chicken gut microbiome revealed by metagenomics and culture.</title>
        <authorList>
            <person name="Gilroy R."/>
            <person name="Ravi A."/>
            <person name="Getino M."/>
            <person name="Pursley I."/>
            <person name="Horton D.L."/>
            <person name="Alikhan N.F."/>
            <person name="Baker D."/>
            <person name="Gharbi K."/>
            <person name="Hall N."/>
            <person name="Watson M."/>
            <person name="Adriaenssens E.M."/>
            <person name="Foster-Nyarko E."/>
            <person name="Jarju S."/>
            <person name="Secka A."/>
            <person name="Antonio M."/>
            <person name="Oren A."/>
            <person name="Chaudhuri R.R."/>
            <person name="La Ragione R."/>
            <person name="Hildebrand F."/>
            <person name="Pallen M.J."/>
        </authorList>
    </citation>
    <scope>NUCLEOTIDE SEQUENCE</scope>
    <source>
        <strain evidence="16">ChiBcolR7-354</strain>
    </source>
</reference>
<dbReference type="Pfam" id="PF02518">
    <property type="entry name" value="HATPase_c"/>
    <property type="match status" value="1"/>
</dbReference>
<dbReference type="SMART" id="SM00388">
    <property type="entry name" value="HisKA"/>
    <property type="match status" value="1"/>
</dbReference>
<dbReference type="SUPFAM" id="SSF47384">
    <property type="entry name" value="Homodimeric domain of signal transducing histidine kinase"/>
    <property type="match status" value="1"/>
</dbReference>
<keyword evidence="6 14" id="KW-0812">Transmembrane</keyword>
<evidence type="ECO:0000256" key="14">
    <source>
        <dbReference type="SAM" id="Phobius"/>
    </source>
</evidence>
<keyword evidence="8" id="KW-0418">Kinase</keyword>
<feature type="transmembrane region" description="Helical" evidence="14">
    <location>
        <begin position="9"/>
        <end position="32"/>
    </location>
</feature>
<comment type="subcellular location">
    <subcellularLocation>
        <location evidence="2">Membrane</location>
        <topology evidence="2">Multi-pass membrane protein</topology>
    </subcellularLocation>
</comment>
<evidence type="ECO:0000256" key="6">
    <source>
        <dbReference type="ARBA" id="ARBA00022692"/>
    </source>
</evidence>
<dbReference type="InterPro" id="IPR005467">
    <property type="entry name" value="His_kinase_dom"/>
</dbReference>
<dbReference type="PROSITE" id="PS51257">
    <property type="entry name" value="PROKAR_LIPOPROTEIN"/>
    <property type="match status" value="1"/>
</dbReference>
<accession>A0A9D0ZCN5</accession>
<protein>
    <recommendedName>
        <fullName evidence="3">histidine kinase</fullName>
        <ecNumber evidence="3">2.7.13.3</ecNumber>
    </recommendedName>
</protein>
<dbReference type="EC" id="2.7.13.3" evidence="3"/>